<dbReference type="CDD" id="cd20311">
    <property type="entry name" value="cupin_Yhhw_C"/>
    <property type="match status" value="1"/>
</dbReference>
<feature type="domain" description="Quercetin 2,3-dioxygenase C-terminal cupin" evidence="5">
    <location>
        <begin position="146"/>
        <end position="231"/>
    </location>
</feature>
<feature type="binding site" evidence="2">
    <location>
        <position position="103"/>
    </location>
    <ligand>
        <name>Fe cation</name>
        <dbReference type="ChEBI" id="CHEBI:24875"/>
    </ligand>
</feature>
<dbReference type="InterPro" id="IPR011051">
    <property type="entry name" value="RmlC_Cupin_sf"/>
</dbReference>
<feature type="binding site" evidence="2">
    <location>
        <position position="101"/>
    </location>
    <ligand>
        <name>Fe cation</name>
        <dbReference type="ChEBI" id="CHEBI:24875"/>
    </ligand>
</feature>
<dbReference type="Gene3D" id="2.60.120.10">
    <property type="entry name" value="Jelly Rolls"/>
    <property type="match status" value="2"/>
</dbReference>
<feature type="domain" description="Pirin N-terminal" evidence="4">
    <location>
        <begin position="7"/>
        <end position="119"/>
    </location>
</feature>
<evidence type="ECO:0000256" key="2">
    <source>
        <dbReference type="PIRSR" id="PIRSR006232-1"/>
    </source>
</evidence>
<dbReference type="AlphaFoldDB" id="A0A1E5QIJ3"/>
<name>A0A1E5QIJ3_9CYAN</name>
<dbReference type="InterPro" id="IPR012093">
    <property type="entry name" value="Pirin"/>
</dbReference>
<dbReference type="GO" id="GO:0051213">
    <property type="term" value="F:dioxygenase activity"/>
    <property type="evidence" value="ECO:0007669"/>
    <property type="project" value="UniProtKB-KW"/>
</dbReference>
<comment type="caution">
    <text evidence="6">The sequence shown here is derived from an EMBL/GenBank/DDBJ whole genome shotgun (WGS) entry which is preliminary data.</text>
</comment>
<keyword evidence="2" id="KW-0479">Metal-binding</keyword>
<dbReference type="PANTHER" id="PTHR43212:SF3">
    <property type="entry name" value="QUERCETIN 2,3-DIOXYGENASE"/>
    <property type="match status" value="1"/>
</dbReference>
<comment type="similarity">
    <text evidence="1 3">Belongs to the pirin family.</text>
</comment>
<feature type="binding site" evidence="2">
    <location>
        <position position="57"/>
    </location>
    <ligand>
        <name>Fe cation</name>
        <dbReference type="ChEBI" id="CHEBI:24875"/>
    </ligand>
</feature>
<evidence type="ECO:0000256" key="3">
    <source>
        <dbReference type="RuleBase" id="RU003457"/>
    </source>
</evidence>
<dbReference type="RefSeq" id="WP_069967929.1">
    <property type="nucleotide sequence ID" value="NZ_CM124774.1"/>
</dbReference>
<accession>A0A1E5QIJ3</accession>
<dbReference type="Pfam" id="PF02678">
    <property type="entry name" value="Pirin"/>
    <property type="match status" value="1"/>
</dbReference>
<comment type="cofactor">
    <cofactor evidence="2">
        <name>Fe cation</name>
        <dbReference type="ChEBI" id="CHEBI:24875"/>
    </cofactor>
    <text evidence="2">Binds 1 Fe cation per subunit.</text>
</comment>
<dbReference type="EMBL" id="MJGC01000066">
    <property type="protein sequence ID" value="OEJ74431.1"/>
    <property type="molecule type" value="Genomic_DNA"/>
</dbReference>
<keyword evidence="6" id="KW-0560">Oxidoreductase</keyword>
<organism evidence="6">
    <name type="scientific">Desertifilum tharense IPPAS B-1220</name>
    <dbReference type="NCBI Taxonomy" id="1781255"/>
    <lineage>
        <taxon>Bacteria</taxon>
        <taxon>Bacillati</taxon>
        <taxon>Cyanobacteriota</taxon>
        <taxon>Cyanophyceae</taxon>
        <taxon>Desertifilales</taxon>
        <taxon>Desertifilaceae</taxon>
        <taxon>Desertifilum</taxon>
    </lineage>
</organism>
<feature type="binding site" evidence="2">
    <location>
        <position position="59"/>
    </location>
    <ligand>
        <name>Fe cation</name>
        <dbReference type="ChEBI" id="CHEBI:24875"/>
    </ligand>
</feature>
<dbReference type="Pfam" id="PF17954">
    <property type="entry name" value="Pirin_C_2"/>
    <property type="match status" value="1"/>
</dbReference>
<dbReference type="PIRSF" id="PIRSF006232">
    <property type="entry name" value="Pirin"/>
    <property type="match status" value="1"/>
</dbReference>
<protein>
    <submittedName>
        <fullName evidence="6">Quercetin 2,3-dioxygenase</fullName>
    </submittedName>
</protein>
<dbReference type="STRING" id="1781255.BH720_14505"/>
<dbReference type="InterPro" id="IPR014710">
    <property type="entry name" value="RmlC-like_jellyroll"/>
</dbReference>
<keyword evidence="6" id="KW-0223">Dioxygenase</keyword>
<dbReference type="CDD" id="cd02910">
    <property type="entry name" value="cupin_Yhhw_N"/>
    <property type="match status" value="1"/>
</dbReference>
<dbReference type="OrthoDB" id="321327at2"/>
<evidence type="ECO:0000256" key="1">
    <source>
        <dbReference type="ARBA" id="ARBA00008416"/>
    </source>
</evidence>
<dbReference type="GO" id="GO:0046872">
    <property type="term" value="F:metal ion binding"/>
    <property type="evidence" value="ECO:0007669"/>
    <property type="project" value="UniProtKB-KW"/>
</dbReference>
<evidence type="ECO:0000259" key="5">
    <source>
        <dbReference type="Pfam" id="PF17954"/>
    </source>
</evidence>
<dbReference type="SUPFAM" id="SSF51182">
    <property type="entry name" value="RmlC-like cupins"/>
    <property type="match status" value="1"/>
</dbReference>
<dbReference type="InterPro" id="IPR003829">
    <property type="entry name" value="Pirin_N_dom"/>
</dbReference>
<reference evidence="6" key="1">
    <citation type="submission" date="2016-09" db="EMBL/GenBank/DDBJ databases">
        <title>Draft genome of thermotolerant cyanobacterium Desertifilum sp. strain IPPAS B-1220.</title>
        <authorList>
            <person name="Sinetova M.A."/>
            <person name="Bolakhan K."/>
            <person name="Zayadan B.K."/>
            <person name="Mironov K.S."/>
            <person name="Ustinova V."/>
            <person name="Kupriyanova E.V."/>
            <person name="Sidorov R.A."/>
            <person name="Skrypnik A.N."/>
            <person name="Gogoleva N.E."/>
            <person name="Gogolev Y.V."/>
            <person name="Los D.A."/>
        </authorList>
    </citation>
    <scope>NUCLEOTIDE SEQUENCE [LARGE SCALE GENOMIC DNA]</scope>
    <source>
        <strain evidence="6">IPPAS B-1220</strain>
    </source>
</reference>
<keyword evidence="2" id="KW-0408">Iron</keyword>
<dbReference type="InterPro" id="IPR041602">
    <property type="entry name" value="Quercetinase_C"/>
</dbReference>
<proteinExistence type="inferred from homology"/>
<dbReference type="PANTHER" id="PTHR43212">
    <property type="entry name" value="QUERCETIN 2,3-DIOXYGENASE"/>
    <property type="match status" value="1"/>
</dbReference>
<evidence type="ECO:0000259" key="4">
    <source>
        <dbReference type="Pfam" id="PF02678"/>
    </source>
</evidence>
<sequence length="232" mass="25660">MLTIRKSEERGKANYGWLDTHYSFSFANYYDPKHMGFRSLRVINEDIVLGGGGFPTHGHRDMEIITYVLEGALEHKDSLGTGSVIRPGDVQRMSAGTGIRHSEYNHSQSEPVHLLQIWILPNQEGLKPSYEQKAFSAAEKQGQLRLIAAPDGRDGAVTVHQDLNLYAGLLQKGDRLTYTLQPGRHAWLQVAQGQAVVNHQPLEGGDGVAISNTEQLEISTDSQGEILLFDLA</sequence>
<gene>
    <name evidence="6" type="ORF">BH720_14505</name>
</gene>
<evidence type="ECO:0000313" key="6">
    <source>
        <dbReference type="EMBL" id="OEJ74431.1"/>
    </source>
</evidence>